<feature type="domain" description="Histidine kinase" evidence="5">
    <location>
        <begin position="416"/>
        <end position="629"/>
    </location>
</feature>
<keyword evidence="4" id="KW-0812">Transmembrane</keyword>
<dbReference type="InterPro" id="IPR003661">
    <property type="entry name" value="HisK_dim/P_dom"/>
</dbReference>
<keyword evidence="4" id="KW-0472">Membrane</keyword>
<keyword evidence="6" id="KW-0808">Transferase</keyword>
<name>A0A1I6V1M8_9RHOB</name>
<proteinExistence type="predicted"/>
<dbReference type="CDD" id="cd00082">
    <property type="entry name" value="HisKA"/>
    <property type="match status" value="1"/>
</dbReference>
<feature type="transmembrane region" description="Helical" evidence="4">
    <location>
        <begin position="363"/>
        <end position="383"/>
    </location>
</feature>
<dbReference type="SMART" id="SM00387">
    <property type="entry name" value="HATPase_c"/>
    <property type="match status" value="1"/>
</dbReference>
<dbReference type="PROSITE" id="PS50109">
    <property type="entry name" value="HIS_KIN"/>
    <property type="match status" value="1"/>
</dbReference>
<reference evidence="7" key="1">
    <citation type="submission" date="2016-10" db="EMBL/GenBank/DDBJ databases">
        <authorList>
            <person name="Varghese N."/>
            <person name="Submissions S."/>
        </authorList>
    </citation>
    <scope>NUCLEOTIDE SEQUENCE [LARGE SCALE GENOMIC DNA]</scope>
    <source>
        <strain evidence="7">DSM 26894</strain>
    </source>
</reference>
<dbReference type="Gene3D" id="1.10.287.130">
    <property type="match status" value="1"/>
</dbReference>
<dbReference type="EC" id="2.7.13.3" evidence="2"/>
<dbReference type="RefSeq" id="WP_092431275.1">
    <property type="nucleotide sequence ID" value="NZ_FNCL01000029.1"/>
</dbReference>
<gene>
    <name evidence="6" type="ORF">SAMN04488050_109222</name>
</gene>
<dbReference type="Pfam" id="PF00512">
    <property type="entry name" value="HisKA"/>
    <property type="match status" value="1"/>
</dbReference>
<sequence>MITKKSRETGDAFAARKSKVFLWLTLFSTISVLWPGPGLTQDAAEDRQLRILALYSGSSTLAANVAVETGIASVFEAAARQSRYEIYGEYRDSQRFPGAEAERRFVEALVAKYEDQTIDVIATVGPEALPIAVGLRERIAPGVPVIYGAVQSSTRDQFSGVDALYGVVSTFDLLGTLDLARALQPDAARLVVFTGSADFDERWRAMAADTLSDVADIKIEMVSGLSLQGFRDRAATFDPSTILLILSIFEDADGRRFVPVDALSAIAEVSGAPTYGVYSSNMGRGVVGGSYSSFEATGAAIAEQALKVLDDPDRTERRVTVPVSAVLDWRQLRRYGLDPDKRPPGSHLLYYSPGVWERYRIEILATVAIIIIQASTIAALIVMDRRRRRSAAELAQRRMEMAKLSRIAQLGELSGAIAHELNQPLTSILANAEAGSALLAQQPPDLAEVREVLRDIAEDDRRAADVIVNLRRLMGNGSGGFELTDLNEVIQSTMRLVKSEMLSRGVKVDMQLSRAALPVKADVLQLQQVLLNLVINAADAMAEQDMRKMTIGTGLDAAGQRMLSVSDCGPGLPGALRDNPFKPFATSKSQGMGLGLSISKSIAEAHGGTLRFASSTAQGARVELALPAP</sequence>
<keyword evidence="4" id="KW-1133">Transmembrane helix</keyword>
<evidence type="ECO:0000256" key="2">
    <source>
        <dbReference type="ARBA" id="ARBA00012438"/>
    </source>
</evidence>
<dbReference type="OrthoDB" id="9795133at2"/>
<dbReference type="PANTHER" id="PTHR43065">
    <property type="entry name" value="SENSOR HISTIDINE KINASE"/>
    <property type="match status" value="1"/>
</dbReference>
<dbReference type="STRING" id="311180.SAMN04488050_109222"/>
<evidence type="ECO:0000256" key="1">
    <source>
        <dbReference type="ARBA" id="ARBA00000085"/>
    </source>
</evidence>
<keyword evidence="3" id="KW-0597">Phosphoprotein</keyword>
<keyword evidence="7" id="KW-1185">Reference proteome</keyword>
<dbReference type="InterPro" id="IPR036097">
    <property type="entry name" value="HisK_dim/P_sf"/>
</dbReference>
<dbReference type="InterPro" id="IPR003594">
    <property type="entry name" value="HATPase_dom"/>
</dbReference>
<evidence type="ECO:0000313" key="7">
    <source>
        <dbReference type="Proteomes" id="UP000199392"/>
    </source>
</evidence>
<dbReference type="AlphaFoldDB" id="A0A1I6V1M8"/>
<dbReference type="GO" id="GO:0000155">
    <property type="term" value="F:phosphorelay sensor kinase activity"/>
    <property type="evidence" value="ECO:0007669"/>
    <property type="project" value="InterPro"/>
</dbReference>
<organism evidence="6 7">
    <name type="scientific">Alloyangia pacifica</name>
    <dbReference type="NCBI Taxonomy" id="311180"/>
    <lineage>
        <taxon>Bacteria</taxon>
        <taxon>Pseudomonadati</taxon>
        <taxon>Pseudomonadota</taxon>
        <taxon>Alphaproteobacteria</taxon>
        <taxon>Rhodobacterales</taxon>
        <taxon>Roseobacteraceae</taxon>
        <taxon>Alloyangia</taxon>
    </lineage>
</organism>
<evidence type="ECO:0000313" key="6">
    <source>
        <dbReference type="EMBL" id="SFT07555.1"/>
    </source>
</evidence>
<dbReference type="Gene3D" id="3.30.565.10">
    <property type="entry name" value="Histidine kinase-like ATPase, C-terminal domain"/>
    <property type="match status" value="1"/>
</dbReference>
<dbReference type="EMBL" id="FOZW01000009">
    <property type="protein sequence ID" value="SFT07555.1"/>
    <property type="molecule type" value="Genomic_DNA"/>
</dbReference>
<evidence type="ECO:0000256" key="3">
    <source>
        <dbReference type="ARBA" id="ARBA00022553"/>
    </source>
</evidence>
<dbReference type="InterPro" id="IPR036890">
    <property type="entry name" value="HATPase_C_sf"/>
</dbReference>
<dbReference type="SUPFAM" id="SSF47384">
    <property type="entry name" value="Homodimeric domain of signal transducing histidine kinase"/>
    <property type="match status" value="1"/>
</dbReference>
<comment type="catalytic activity">
    <reaction evidence="1">
        <text>ATP + protein L-histidine = ADP + protein N-phospho-L-histidine.</text>
        <dbReference type="EC" id="2.7.13.3"/>
    </reaction>
</comment>
<protein>
    <recommendedName>
        <fullName evidence="2">histidine kinase</fullName>
        <ecNumber evidence="2">2.7.13.3</ecNumber>
    </recommendedName>
</protein>
<dbReference type="Pfam" id="PF02518">
    <property type="entry name" value="HATPase_c"/>
    <property type="match status" value="1"/>
</dbReference>
<accession>A0A1I6V1M8</accession>
<evidence type="ECO:0000259" key="5">
    <source>
        <dbReference type="PROSITE" id="PS50109"/>
    </source>
</evidence>
<dbReference type="InterPro" id="IPR005467">
    <property type="entry name" value="His_kinase_dom"/>
</dbReference>
<keyword evidence="6" id="KW-0418">Kinase</keyword>
<dbReference type="PRINTS" id="PR00344">
    <property type="entry name" value="BCTRLSENSOR"/>
</dbReference>
<evidence type="ECO:0000256" key="4">
    <source>
        <dbReference type="SAM" id="Phobius"/>
    </source>
</evidence>
<dbReference type="SUPFAM" id="SSF55874">
    <property type="entry name" value="ATPase domain of HSP90 chaperone/DNA topoisomerase II/histidine kinase"/>
    <property type="match status" value="1"/>
</dbReference>
<dbReference type="InterPro" id="IPR004358">
    <property type="entry name" value="Sig_transdc_His_kin-like_C"/>
</dbReference>
<dbReference type="PANTHER" id="PTHR43065:SF42">
    <property type="entry name" value="TWO-COMPONENT SENSOR PPRA"/>
    <property type="match status" value="1"/>
</dbReference>
<dbReference type="Proteomes" id="UP000199392">
    <property type="component" value="Unassembled WGS sequence"/>
</dbReference>
<dbReference type="SMART" id="SM00388">
    <property type="entry name" value="HisKA"/>
    <property type="match status" value="1"/>
</dbReference>
<feature type="transmembrane region" description="Helical" evidence="4">
    <location>
        <begin position="20"/>
        <end position="37"/>
    </location>
</feature>